<accession>A0A5B9P956</accession>
<reference evidence="3 4" key="1">
    <citation type="submission" date="2019-08" db="EMBL/GenBank/DDBJ databases">
        <title>Deep-cultivation of Planctomycetes and their phenomic and genomic characterization uncovers novel biology.</title>
        <authorList>
            <person name="Wiegand S."/>
            <person name="Jogler M."/>
            <person name="Boedeker C."/>
            <person name="Pinto D."/>
            <person name="Vollmers J."/>
            <person name="Rivas-Marin E."/>
            <person name="Kohn T."/>
            <person name="Peeters S.H."/>
            <person name="Heuer A."/>
            <person name="Rast P."/>
            <person name="Oberbeckmann S."/>
            <person name="Bunk B."/>
            <person name="Jeske O."/>
            <person name="Meyerdierks A."/>
            <person name="Storesund J.E."/>
            <person name="Kallscheuer N."/>
            <person name="Luecker S."/>
            <person name="Lage O.M."/>
            <person name="Pohl T."/>
            <person name="Merkel B.J."/>
            <person name="Hornburger P."/>
            <person name="Mueller R.-W."/>
            <person name="Bruemmer F."/>
            <person name="Labrenz M."/>
            <person name="Spormann A.M."/>
            <person name="Op den Camp H."/>
            <person name="Overmann J."/>
            <person name="Amann R."/>
            <person name="Jetten M.S.M."/>
            <person name="Mascher T."/>
            <person name="Medema M.H."/>
            <person name="Devos D.P."/>
            <person name="Kaster A.-K."/>
            <person name="Ovreas L."/>
            <person name="Rohde M."/>
            <person name="Galperin M.Y."/>
            <person name="Jogler C."/>
        </authorList>
    </citation>
    <scope>NUCLEOTIDE SEQUENCE [LARGE SCALE GENOMIC DNA]</scope>
    <source>
        <strain evidence="3 4">FC18</strain>
    </source>
</reference>
<dbReference type="OrthoDB" id="245156at2"/>
<dbReference type="RefSeq" id="WP_075082931.1">
    <property type="nucleotide sequence ID" value="NZ_CP042912.1"/>
</dbReference>
<dbReference type="InterPro" id="IPR013424">
    <property type="entry name" value="Ice-binding_C"/>
</dbReference>
<dbReference type="AlphaFoldDB" id="A0A5B9P956"/>
<evidence type="ECO:0000256" key="1">
    <source>
        <dbReference type="SAM" id="SignalP"/>
    </source>
</evidence>
<keyword evidence="1" id="KW-0732">Signal</keyword>
<feature type="domain" description="Ice-binding protein C-terminal" evidence="2">
    <location>
        <begin position="222"/>
        <end position="244"/>
    </location>
</feature>
<proteinExistence type="predicted"/>
<dbReference type="Proteomes" id="UP000322214">
    <property type="component" value="Chromosome"/>
</dbReference>
<feature type="chain" id="PRO_5023009611" description="Ice-binding protein C-terminal domain-containing protein" evidence="1">
    <location>
        <begin position="24"/>
        <end position="245"/>
    </location>
</feature>
<feature type="signal peptide" evidence="1">
    <location>
        <begin position="1"/>
        <end position="23"/>
    </location>
</feature>
<dbReference type="Pfam" id="PF07589">
    <property type="entry name" value="PEP-CTERM"/>
    <property type="match status" value="1"/>
</dbReference>
<keyword evidence="4" id="KW-1185">Reference proteome</keyword>
<name>A0A5B9P956_9BACT</name>
<gene>
    <name evidence="3" type="ORF">MFFC18_27820</name>
</gene>
<evidence type="ECO:0000313" key="4">
    <source>
        <dbReference type="Proteomes" id="UP000322214"/>
    </source>
</evidence>
<evidence type="ECO:0000259" key="2">
    <source>
        <dbReference type="Pfam" id="PF07589"/>
    </source>
</evidence>
<organism evidence="3 4">
    <name type="scientific">Mariniblastus fucicola</name>
    <dbReference type="NCBI Taxonomy" id="980251"/>
    <lineage>
        <taxon>Bacteria</taxon>
        <taxon>Pseudomonadati</taxon>
        <taxon>Planctomycetota</taxon>
        <taxon>Planctomycetia</taxon>
        <taxon>Pirellulales</taxon>
        <taxon>Pirellulaceae</taxon>
        <taxon>Mariniblastus</taxon>
    </lineage>
</organism>
<dbReference type="KEGG" id="mff:MFFC18_27820"/>
<evidence type="ECO:0000313" key="3">
    <source>
        <dbReference type="EMBL" id="QEG22894.1"/>
    </source>
</evidence>
<dbReference type="NCBIfam" id="TIGR02595">
    <property type="entry name" value="PEP_CTERM"/>
    <property type="match status" value="1"/>
</dbReference>
<dbReference type="EMBL" id="CP042912">
    <property type="protein sequence ID" value="QEG22894.1"/>
    <property type="molecule type" value="Genomic_DNA"/>
</dbReference>
<protein>
    <recommendedName>
        <fullName evidence="2">Ice-binding protein C-terminal domain-containing protein</fullName>
    </recommendedName>
</protein>
<sequence precursor="true">MKKQIFMLFAAAAMFAMPQAAQADLIVAFDEVTGNPDGGNTQTANFALSGFSATYETDTNDFGATTSGGLADATFGTYDASAATGTGEYENGGDDHLSLNNGLEGGVNFTVTNTSGTDWNLETFHFDLGSTRPGSADTWTLSVVSGGLTAGAVGSGGPGANGGSATAAWNDYDQSLTGLADFTLADGESVEFLLDFVKDSTQGPSGHHTYIDNFAITGSVSAVPEPTSLAILGLAGLGLAIRRRK</sequence>